<feature type="domain" description="Rhodanese" evidence="4">
    <location>
        <begin position="17"/>
        <end position="138"/>
    </location>
</feature>
<keyword evidence="1 3" id="KW-0808">Transferase</keyword>
<dbReference type="Gene3D" id="3.40.250.10">
    <property type="entry name" value="Rhodanese-like domain"/>
    <property type="match status" value="2"/>
</dbReference>
<dbReference type="CDD" id="cd01448">
    <property type="entry name" value="TST_Repeat_1"/>
    <property type="match status" value="1"/>
</dbReference>
<organism evidence="5 6">
    <name type="scientific">Entomomonas asaccharolytica</name>
    <dbReference type="NCBI Taxonomy" id="2785331"/>
    <lineage>
        <taxon>Bacteria</taxon>
        <taxon>Pseudomonadati</taxon>
        <taxon>Pseudomonadota</taxon>
        <taxon>Gammaproteobacteria</taxon>
        <taxon>Pseudomonadales</taxon>
        <taxon>Pseudomonadaceae</taxon>
        <taxon>Entomomonas</taxon>
    </lineage>
</organism>
<dbReference type="EMBL" id="CP067393">
    <property type="protein sequence ID" value="QQP86323.1"/>
    <property type="molecule type" value="Genomic_DNA"/>
</dbReference>
<dbReference type="RefSeq" id="WP_201094171.1">
    <property type="nucleotide sequence ID" value="NZ_CP067393.1"/>
</dbReference>
<reference evidence="5 6" key="1">
    <citation type="submission" date="2021-01" db="EMBL/GenBank/DDBJ databases">
        <title>Entomomonas sp. F2A isolated from a house cricket (Acheta domesticus).</title>
        <authorList>
            <person name="Spergser J."/>
            <person name="Busse H.-J."/>
        </authorList>
    </citation>
    <scope>NUCLEOTIDE SEQUENCE [LARGE SCALE GENOMIC DNA]</scope>
    <source>
        <strain evidence="5 6">F2A</strain>
    </source>
</reference>
<dbReference type="PANTHER" id="PTHR11364:SF27">
    <property type="entry name" value="SULFURTRANSFERASE"/>
    <property type="match status" value="1"/>
</dbReference>
<accession>A0A974NGP1</accession>
<evidence type="ECO:0000256" key="1">
    <source>
        <dbReference type="ARBA" id="ARBA00022679"/>
    </source>
</evidence>
<evidence type="ECO:0000313" key="6">
    <source>
        <dbReference type="Proteomes" id="UP000595278"/>
    </source>
</evidence>
<dbReference type="AlphaFoldDB" id="A0A974NGP1"/>
<protein>
    <recommendedName>
        <fullName evidence="3">Sulfurtransferase</fullName>
    </recommendedName>
</protein>
<dbReference type="PROSITE" id="PS50206">
    <property type="entry name" value="RHODANESE_3"/>
    <property type="match status" value="2"/>
</dbReference>
<sequence>MALAQLINCEKLAKHLNDKNLIIFDCRFSLEDTSYGEQSYQAGHIPNAVFIDLDKDLSSPVIKGKTSRHPLPDPNLLIEKLAQCGLNNDSKVVIYDNGPSPFASKMWWSLVWLGKRDNVFLLDGGFKAWQAAGLPITSDKSPVHIGNFIGQPDDTLLINANDLEKKLGDDQLTLLDARALPRFRGEVEPMDPIAGHIPGATCANFMENLDNDGLFLTIPKLQQRFQTLIKDKPLAKVFAYCGSGVSACHNLFALCLAGYPLVPLYAGSWSEWINDPQRPIATGD</sequence>
<dbReference type="GO" id="GO:0004792">
    <property type="term" value="F:thiosulfate-cyanide sulfurtransferase activity"/>
    <property type="evidence" value="ECO:0007669"/>
    <property type="project" value="InterPro"/>
</dbReference>
<dbReference type="CDD" id="cd01449">
    <property type="entry name" value="TST_Repeat_2"/>
    <property type="match status" value="1"/>
</dbReference>
<dbReference type="KEGG" id="eaz:JHT90_03515"/>
<proteinExistence type="predicted"/>
<dbReference type="Proteomes" id="UP000595278">
    <property type="component" value="Chromosome"/>
</dbReference>
<evidence type="ECO:0000256" key="3">
    <source>
        <dbReference type="RuleBase" id="RU000507"/>
    </source>
</evidence>
<dbReference type="PROSITE" id="PS00683">
    <property type="entry name" value="RHODANESE_2"/>
    <property type="match status" value="1"/>
</dbReference>
<dbReference type="SMART" id="SM00450">
    <property type="entry name" value="RHOD"/>
    <property type="match status" value="2"/>
</dbReference>
<evidence type="ECO:0000313" key="5">
    <source>
        <dbReference type="EMBL" id="QQP86323.1"/>
    </source>
</evidence>
<keyword evidence="2" id="KW-0677">Repeat</keyword>
<feature type="domain" description="Rhodanese" evidence="4">
    <location>
        <begin position="168"/>
        <end position="281"/>
    </location>
</feature>
<dbReference type="Pfam" id="PF00581">
    <property type="entry name" value="Rhodanese"/>
    <property type="match status" value="2"/>
</dbReference>
<dbReference type="PANTHER" id="PTHR11364">
    <property type="entry name" value="THIOSULFATE SULFERTANSFERASE"/>
    <property type="match status" value="1"/>
</dbReference>
<name>A0A974NGP1_9GAMM</name>
<gene>
    <name evidence="5" type="ORF">JHT90_03515</name>
</gene>
<evidence type="ECO:0000256" key="2">
    <source>
        <dbReference type="ARBA" id="ARBA00022737"/>
    </source>
</evidence>
<evidence type="ECO:0000259" key="4">
    <source>
        <dbReference type="PROSITE" id="PS50206"/>
    </source>
</evidence>
<dbReference type="SUPFAM" id="SSF52821">
    <property type="entry name" value="Rhodanese/Cell cycle control phosphatase"/>
    <property type="match status" value="2"/>
</dbReference>
<dbReference type="InterPro" id="IPR001307">
    <property type="entry name" value="Thiosulphate_STrfase_CS"/>
</dbReference>
<dbReference type="InterPro" id="IPR001763">
    <property type="entry name" value="Rhodanese-like_dom"/>
</dbReference>
<keyword evidence="6" id="KW-1185">Reference proteome</keyword>
<dbReference type="InterPro" id="IPR036873">
    <property type="entry name" value="Rhodanese-like_dom_sf"/>
</dbReference>
<dbReference type="InterPro" id="IPR045078">
    <property type="entry name" value="TST/MPST-like"/>
</dbReference>